<evidence type="ECO:0000313" key="3">
    <source>
        <dbReference type="Proteomes" id="UP000199159"/>
    </source>
</evidence>
<keyword evidence="3" id="KW-1185">Reference proteome</keyword>
<protein>
    <recommendedName>
        <fullName evidence="1">PLL-like beta propeller domain-containing protein</fullName>
    </recommendedName>
</protein>
<proteinExistence type="predicted"/>
<dbReference type="OrthoDB" id="137105at2"/>
<evidence type="ECO:0000259" key="1">
    <source>
        <dbReference type="Pfam" id="PF26607"/>
    </source>
</evidence>
<dbReference type="STRING" id="930152.SAMN05216565_102283"/>
<dbReference type="AlphaFoldDB" id="A0A1H0RNA4"/>
<reference evidence="3" key="1">
    <citation type="submission" date="2016-10" db="EMBL/GenBank/DDBJ databases">
        <authorList>
            <person name="Varghese N."/>
            <person name="Submissions S."/>
        </authorList>
    </citation>
    <scope>NUCLEOTIDE SEQUENCE [LARGE SCALE GENOMIC DNA]</scope>
    <source>
        <strain evidence="3">IBRC-M10078</strain>
    </source>
</reference>
<gene>
    <name evidence="2" type="ORF">SAMN05216565_102283</name>
</gene>
<feature type="domain" description="PLL-like beta propeller" evidence="1">
    <location>
        <begin position="149"/>
        <end position="290"/>
    </location>
</feature>
<sequence>MVHYSKLPYGPKQQVFQQAHFYSPPKPRPHMNEQQFTYNHLGRESDELIWKLRKKELNYFMNQLLQYNVSPTISQSLFIQTVRYTLENEEDLSGTSGEKAQILYTKIKEEYRQLFSILNPYRIPKKNLEQIFKDVIIKTLRIRYPSVDKVWSKWNEIEGTLSSGLSGVNVGHNKLTVFARGRNKRLVSLDWDGISWLDWKKYSGTITSSPAAITSNNGSRIHVFARGESSQLVHRWFENGKWSKWEDLGGQLTSSPAVTKSSGNCIDVFARDTNKQIQHIQWNGKEWSRWNPTVIGQVTSAPAAVTLDGDKIHLFARGVNRELKHAFWNGDCWSEWEGLGSVILSSPSAMISSESHIYVFAKGSENQMVYKKWDTNDWTDGEVIEGEITSEPTCTLCQENQIYLFAKGKNNQLLYKYLG</sequence>
<dbReference type="EMBL" id="FNJU01000002">
    <property type="protein sequence ID" value="SDP30466.1"/>
    <property type="molecule type" value="Genomic_DNA"/>
</dbReference>
<dbReference type="InterPro" id="IPR058502">
    <property type="entry name" value="PLL-like_beta-prop"/>
</dbReference>
<dbReference type="Gene3D" id="2.120.10.70">
    <property type="entry name" value="Fucose-specific lectin"/>
    <property type="match status" value="2"/>
</dbReference>
<dbReference type="RefSeq" id="WP_090850658.1">
    <property type="nucleotide sequence ID" value="NZ_FNJU01000002.1"/>
</dbReference>
<dbReference type="Proteomes" id="UP000199159">
    <property type="component" value="Unassembled WGS sequence"/>
</dbReference>
<accession>A0A1H0RNA4</accession>
<name>A0A1H0RNA4_9BACI</name>
<evidence type="ECO:0000313" key="2">
    <source>
        <dbReference type="EMBL" id="SDP30466.1"/>
    </source>
</evidence>
<dbReference type="CDD" id="cd22954">
    <property type="entry name" value="PLL_lectin"/>
    <property type="match status" value="1"/>
</dbReference>
<organism evidence="2 3">
    <name type="scientific">Litchfieldia salsa</name>
    <dbReference type="NCBI Taxonomy" id="930152"/>
    <lineage>
        <taxon>Bacteria</taxon>
        <taxon>Bacillati</taxon>
        <taxon>Bacillota</taxon>
        <taxon>Bacilli</taxon>
        <taxon>Bacillales</taxon>
        <taxon>Bacillaceae</taxon>
        <taxon>Litchfieldia</taxon>
    </lineage>
</organism>
<dbReference type="SUPFAM" id="SSF89372">
    <property type="entry name" value="Fucose-specific lectin"/>
    <property type="match status" value="2"/>
</dbReference>
<dbReference type="Pfam" id="PF26607">
    <property type="entry name" value="DUF8189"/>
    <property type="match status" value="1"/>
</dbReference>